<proteinExistence type="predicted"/>
<reference evidence="2 3" key="1">
    <citation type="submission" date="2011-03" db="EMBL/GenBank/DDBJ databases">
        <authorList>
            <person name="Weinstock G."/>
            <person name="Sodergren E."/>
            <person name="Clifton S."/>
            <person name="Fulton L."/>
            <person name="Fulton B."/>
            <person name="Courtney L."/>
            <person name="Fronick C."/>
            <person name="Harrison M."/>
            <person name="Strong C."/>
            <person name="Farmer C."/>
            <person name="Delahaunty K."/>
            <person name="Markovic C."/>
            <person name="Hall O."/>
            <person name="Minx P."/>
            <person name="Tomlinson C."/>
            <person name="Mitreva M."/>
            <person name="Hou S."/>
            <person name="Chen J."/>
            <person name="Wollam A."/>
            <person name="Pepin K.H."/>
            <person name="Johnson M."/>
            <person name="Bhonagiri V."/>
            <person name="Zhang X."/>
            <person name="Suruliraj S."/>
            <person name="Warren W."/>
            <person name="Chinwalla A."/>
            <person name="Mardis E.R."/>
            <person name="Wilson R.K."/>
        </authorList>
    </citation>
    <scope>NUCLEOTIDE SEQUENCE [LARGE SCALE GENOMIC DNA]</scope>
    <source>
        <strain evidence="2 3">YIT 11840</strain>
    </source>
</reference>
<dbReference type="AlphaFoldDB" id="G5ST36"/>
<name>G5ST36_9BACT</name>
<dbReference type="EMBL" id="AFFY01000035">
    <property type="protein sequence ID" value="EHG99591.1"/>
    <property type="molecule type" value="Genomic_DNA"/>
</dbReference>
<evidence type="ECO:0000256" key="1">
    <source>
        <dbReference type="SAM" id="MobiDB-lite"/>
    </source>
</evidence>
<dbReference type="STRING" id="762968.HMPREF9441_02536"/>
<evidence type="ECO:0000313" key="2">
    <source>
        <dbReference type="EMBL" id="EHG99591.1"/>
    </source>
</evidence>
<evidence type="ECO:0000313" key="3">
    <source>
        <dbReference type="Proteomes" id="UP000003598"/>
    </source>
</evidence>
<sequence>MDTPDGQNPAVIPYTSTLLTLTPSQKPCAENAVCPTGRKPESFSTLHFVRRGLRENPAFLPYRHDTDKKRSHAHPELSN</sequence>
<keyword evidence="3" id="KW-1185">Reference proteome</keyword>
<protein>
    <submittedName>
        <fullName evidence="2">Uncharacterized protein</fullName>
    </submittedName>
</protein>
<accession>G5ST36</accession>
<gene>
    <name evidence="2" type="ORF">HMPREF9441_02536</name>
</gene>
<organism evidence="2 3">
    <name type="scientific">Paraprevotella clara YIT 11840</name>
    <dbReference type="NCBI Taxonomy" id="762968"/>
    <lineage>
        <taxon>Bacteria</taxon>
        <taxon>Pseudomonadati</taxon>
        <taxon>Bacteroidota</taxon>
        <taxon>Bacteroidia</taxon>
        <taxon>Bacteroidales</taxon>
        <taxon>Prevotellaceae</taxon>
        <taxon>Paraprevotella</taxon>
    </lineage>
</organism>
<comment type="caution">
    <text evidence="2">The sequence shown here is derived from an EMBL/GenBank/DDBJ whole genome shotgun (WGS) entry which is preliminary data.</text>
</comment>
<dbReference type="Proteomes" id="UP000003598">
    <property type="component" value="Unassembled WGS sequence"/>
</dbReference>
<dbReference type="HOGENOM" id="CLU_2602829_0_0_10"/>
<feature type="region of interest" description="Disordered" evidence="1">
    <location>
        <begin position="59"/>
        <end position="79"/>
    </location>
</feature>